<evidence type="ECO:0000256" key="5">
    <source>
        <dbReference type="ARBA" id="ARBA00023224"/>
    </source>
</evidence>
<dbReference type="Pfam" id="PF00015">
    <property type="entry name" value="MCPsignal"/>
    <property type="match status" value="1"/>
</dbReference>
<dbReference type="RefSeq" id="WP_199470352.1">
    <property type="nucleotide sequence ID" value="NZ_JAEMNX010000038.1"/>
</dbReference>
<gene>
    <name evidence="11" type="ORF">I8J31_19990</name>
</gene>
<dbReference type="PROSITE" id="PS50111">
    <property type="entry name" value="CHEMOTAXIS_TRANSDUC_2"/>
    <property type="match status" value="1"/>
</dbReference>
<organism evidence="11 12">
    <name type="scientific">Marinomonas transparens</name>
    <dbReference type="NCBI Taxonomy" id="2795388"/>
    <lineage>
        <taxon>Bacteria</taxon>
        <taxon>Pseudomonadati</taxon>
        <taxon>Pseudomonadota</taxon>
        <taxon>Gammaproteobacteria</taxon>
        <taxon>Oceanospirillales</taxon>
        <taxon>Oceanospirillaceae</taxon>
        <taxon>Marinomonas</taxon>
    </lineage>
</organism>
<dbReference type="Proteomes" id="UP000628710">
    <property type="component" value="Unassembled WGS sequence"/>
</dbReference>
<comment type="similarity">
    <text evidence="6">Belongs to the methyl-accepting chemotaxis (MCP) protein family.</text>
</comment>
<dbReference type="FunFam" id="1.10.287.950:FF:000001">
    <property type="entry name" value="Methyl-accepting chemotaxis sensory transducer"/>
    <property type="match status" value="1"/>
</dbReference>
<sequence length="505" mass="54571">MKDLPLKKKLSIAIAASVVSLLIVLFGIRLMGKVIDFAYLEREHIVAITNVSNELERNAPNRQFLIKSITYAQDQARQVLDSVFAVEKLLFHILGKGFLLDLAEEDLGRLDLLLDKLNSIRSETLAQADVTAIQQLMVWPVENSQVFGSKLREVGGFVKGLVIVLVVVIISAVIAIIRFIISTSIPPLEKTAEVTRSIAQGDLHIDLTDEHIEPSTADMVTGLRSMVSAINDVMVKLSSAAHSNANISEHTLEGVNRQQSEVGQLTHSIQEMSLSIQAVAAAAVEASEATRKGHTESSESINIVNDAVNSISQLAEEVKHSSEAIKKIEADSESILSVVDMINELTEQTNLLALNAAIEAARAGEQGRGFAVVADEVRSLAQRTQTSTGQIQDTIDKLLKSTSNAVSIMDNCCEIANTSVIKSNDAGQAIRNASEQMSNIMVLNEQISSAAEQQSSVTKDINNNTQTINSVAEEAAEGAKKTAKSSEDLSALISQMKHVVNRFNV</sequence>
<evidence type="ECO:0000256" key="1">
    <source>
        <dbReference type="ARBA" id="ARBA00004141"/>
    </source>
</evidence>
<evidence type="ECO:0000256" key="6">
    <source>
        <dbReference type="ARBA" id="ARBA00029447"/>
    </source>
</evidence>
<dbReference type="AlphaFoldDB" id="A0A934JU20"/>
<feature type="domain" description="HAMP" evidence="10">
    <location>
        <begin position="187"/>
        <end position="235"/>
    </location>
</feature>
<dbReference type="PRINTS" id="PR00260">
    <property type="entry name" value="CHEMTRNSDUCR"/>
</dbReference>
<accession>A0A934JU20</accession>
<proteinExistence type="inferred from homology"/>
<evidence type="ECO:0000256" key="7">
    <source>
        <dbReference type="PROSITE-ProRule" id="PRU00284"/>
    </source>
</evidence>
<dbReference type="PANTHER" id="PTHR32089:SF119">
    <property type="entry name" value="METHYL-ACCEPTING CHEMOTAXIS PROTEIN CTPL"/>
    <property type="match status" value="1"/>
</dbReference>
<dbReference type="GO" id="GO:0007165">
    <property type="term" value="P:signal transduction"/>
    <property type="evidence" value="ECO:0007669"/>
    <property type="project" value="UniProtKB-KW"/>
</dbReference>
<protein>
    <submittedName>
        <fullName evidence="11">Methyl-accepting chemotaxis protein</fullName>
    </submittedName>
</protein>
<keyword evidence="2 8" id="KW-0812">Transmembrane</keyword>
<dbReference type="PROSITE" id="PS50885">
    <property type="entry name" value="HAMP"/>
    <property type="match status" value="1"/>
</dbReference>
<evidence type="ECO:0000256" key="8">
    <source>
        <dbReference type="SAM" id="Phobius"/>
    </source>
</evidence>
<feature type="transmembrane region" description="Helical" evidence="8">
    <location>
        <begin position="12"/>
        <end position="32"/>
    </location>
</feature>
<dbReference type="InterPro" id="IPR003660">
    <property type="entry name" value="HAMP_dom"/>
</dbReference>
<keyword evidence="3 8" id="KW-1133">Transmembrane helix</keyword>
<dbReference type="EMBL" id="JAEMNX010000038">
    <property type="protein sequence ID" value="MBJ7539958.1"/>
    <property type="molecule type" value="Genomic_DNA"/>
</dbReference>
<dbReference type="GO" id="GO:0006935">
    <property type="term" value="P:chemotaxis"/>
    <property type="evidence" value="ECO:0007669"/>
    <property type="project" value="InterPro"/>
</dbReference>
<dbReference type="SMART" id="SM00283">
    <property type="entry name" value="MA"/>
    <property type="match status" value="1"/>
</dbReference>
<dbReference type="SUPFAM" id="SSF58104">
    <property type="entry name" value="Methyl-accepting chemotaxis protein (MCP) signaling domain"/>
    <property type="match status" value="1"/>
</dbReference>
<feature type="transmembrane region" description="Helical" evidence="8">
    <location>
        <begin position="160"/>
        <end position="181"/>
    </location>
</feature>
<dbReference type="InterPro" id="IPR004089">
    <property type="entry name" value="MCPsignal_dom"/>
</dbReference>
<evidence type="ECO:0000256" key="4">
    <source>
        <dbReference type="ARBA" id="ARBA00023136"/>
    </source>
</evidence>
<feature type="domain" description="Methyl-accepting transducer" evidence="9">
    <location>
        <begin position="233"/>
        <end position="469"/>
    </location>
</feature>
<keyword evidence="4 8" id="KW-0472">Membrane</keyword>
<comment type="subcellular location">
    <subcellularLocation>
        <location evidence="1">Membrane</location>
        <topology evidence="1">Multi-pass membrane protein</topology>
    </subcellularLocation>
</comment>
<evidence type="ECO:0000256" key="3">
    <source>
        <dbReference type="ARBA" id="ARBA00022989"/>
    </source>
</evidence>
<dbReference type="GO" id="GO:0016020">
    <property type="term" value="C:membrane"/>
    <property type="evidence" value="ECO:0007669"/>
    <property type="project" value="UniProtKB-SubCell"/>
</dbReference>
<dbReference type="PANTHER" id="PTHR32089">
    <property type="entry name" value="METHYL-ACCEPTING CHEMOTAXIS PROTEIN MCPB"/>
    <property type="match status" value="1"/>
</dbReference>
<evidence type="ECO:0000259" key="10">
    <source>
        <dbReference type="PROSITE" id="PS50885"/>
    </source>
</evidence>
<comment type="caution">
    <text evidence="11">The sequence shown here is derived from an EMBL/GenBank/DDBJ whole genome shotgun (WGS) entry which is preliminary data.</text>
</comment>
<reference evidence="11" key="1">
    <citation type="submission" date="2020-12" db="EMBL/GenBank/DDBJ databases">
        <title>Marinomonas arctica sp. nov., a psychrotolerant bacterium isolated from the Arctic.</title>
        <authorList>
            <person name="Zhang Y."/>
        </authorList>
    </citation>
    <scope>NUCLEOTIDE SEQUENCE</scope>
    <source>
        <strain evidence="11">C1424</strain>
    </source>
</reference>
<evidence type="ECO:0000256" key="2">
    <source>
        <dbReference type="ARBA" id="ARBA00022692"/>
    </source>
</evidence>
<name>A0A934JU20_9GAMM</name>
<dbReference type="InterPro" id="IPR004090">
    <property type="entry name" value="Chemotax_Me-accpt_rcpt"/>
</dbReference>
<dbReference type="GO" id="GO:0004888">
    <property type="term" value="F:transmembrane signaling receptor activity"/>
    <property type="evidence" value="ECO:0007669"/>
    <property type="project" value="InterPro"/>
</dbReference>
<evidence type="ECO:0000313" key="12">
    <source>
        <dbReference type="Proteomes" id="UP000628710"/>
    </source>
</evidence>
<dbReference type="Gene3D" id="1.10.287.950">
    <property type="entry name" value="Methyl-accepting chemotaxis protein"/>
    <property type="match status" value="1"/>
</dbReference>
<keyword evidence="5 7" id="KW-0807">Transducer</keyword>
<keyword evidence="12" id="KW-1185">Reference proteome</keyword>
<evidence type="ECO:0000313" key="11">
    <source>
        <dbReference type="EMBL" id="MBJ7539958.1"/>
    </source>
</evidence>
<evidence type="ECO:0000259" key="9">
    <source>
        <dbReference type="PROSITE" id="PS50111"/>
    </source>
</evidence>